<feature type="transmembrane region" description="Helical" evidence="1">
    <location>
        <begin position="44"/>
        <end position="65"/>
    </location>
</feature>
<evidence type="ECO:0000313" key="4">
    <source>
        <dbReference type="Proteomes" id="UP000638918"/>
    </source>
</evidence>
<keyword evidence="1" id="KW-0812">Transmembrane</keyword>
<comment type="caution">
    <text evidence="3">The sequence shown here is derived from an EMBL/GenBank/DDBJ whole genome shotgun (WGS) entry which is preliminary data.</text>
</comment>
<evidence type="ECO:0000256" key="1">
    <source>
        <dbReference type="SAM" id="Phobius"/>
    </source>
</evidence>
<evidence type="ECO:0000313" key="3">
    <source>
        <dbReference type="EMBL" id="MBD7940021.1"/>
    </source>
</evidence>
<reference evidence="3 4" key="1">
    <citation type="submission" date="2020-08" db="EMBL/GenBank/DDBJ databases">
        <title>A Genomic Blueprint of the Chicken Gut Microbiome.</title>
        <authorList>
            <person name="Gilroy R."/>
            <person name="Ravi A."/>
            <person name="Getino M."/>
            <person name="Pursley I."/>
            <person name="Horton D.L."/>
            <person name="Alikhan N.-F."/>
            <person name="Baker D."/>
            <person name="Gharbi K."/>
            <person name="Hall N."/>
            <person name="Watson M."/>
            <person name="Adriaenssens E.M."/>
            <person name="Foster-Nyarko E."/>
            <person name="Jarju S."/>
            <person name="Secka A."/>
            <person name="Antonio M."/>
            <person name="Oren A."/>
            <person name="Chaudhuri R."/>
            <person name="La Ragione R.M."/>
            <person name="Hildebrand F."/>
            <person name="Pallen M.J."/>
        </authorList>
    </citation>
    <scope>NUCLEOTIDE SEQUENCE [LARGE SCALE GENOMIC DNA]</scope>
    <source>
        <strain evidence="3 4">Sa3CVA3</strain>
    </source>
</reference>
<keyword evidence="4" id="KW-1185">Reference proteome</keyword>
<dbReference type="InterPro" id="IPR019251">
    <property type="entry name" value="DUF2231_TM"/>
</dbReference>
<dbReference type="Proteomes" id="UP000638918">
    <property type="component" value="Unassembled WGS sequence"/>
</dbReference>
<proteinExistence type="predicted"/>
<gene>
    <name evidence="3" type="ORF">H9656_01300</name>
</gene>
<dbReference type="RefSeq" id="WP_191742492.1">
    <property type="nucleotide sequence ID" value="NZ_JACSQU010000001.1"/>
</dbReference>
<feature type="transmembrane region" description="Helical" evidence="1">
    <location>
        <begin position="77"/>
        <end position="95"/>
    </location>
</feature>
<keyword evidence="1" id="KW-1133">Transmembrane helix</keyword>
<organism evidence="3 4">
    <name type="scientific">Brevundimonas guildfordensis</name>
    <dbReference type="NCBI Taxonomy" id="2762241"/>
    <lineage>
        <taxon>Bacteria</taxon>
        <taxon>Pseudomonadati</taxon>
        <taxon>Pseudomonadota</taxon>
        <taxon>Alphaproteobacteria</taxon>
        <taxon>Caulobacterales</taxon>
        <taxon>Caulobacteraceae</taxon>
        <taxon>Brevundimonas</taxon>
    </lineage>
</organism>
<keyword evidence="1" id="KW-0472">Membrane</keyword>
<feature type="domain" description="DUF2231" evidence="2">
    <location>
        <begin position="9"/>
        <end position="126"/>
    </location>
</feature>
<feature type="transmembrane region" description="Helical" evidence="1">
    <location>
        <begin position="107"/>
        <end position="128"/>
    </location>
</feature>
<accession>A0ABR8QWV8</accession>
<name>A0ABR8QWV8_9CAUL</name>
<dbReference type="Pfam" id="PF09990">
    <property type="entry name" value="DUF2231"/>
    <property type="match status" value="1"/>
</dbReference>
<protein>
    <recommendedName>
        <fullName evidence="2">DUF2231 domain-containing protein</fullName>
    </recommendedName>
</protein>
<evidence type="ECO:0000259" key="2">
    <source>
        <dbReference type="Pfam" id="PF09990"/>
    </source>
</evidence>
<sequence>MSGSAGLGRAVHGLLVSFPVALFSLGAATDAAFLRTAQIQWSNFSSWAIVGALIFGATAFLWSLIDLARFRRTSLDFLYSGALGAACLLGLVNAFKHSQDGWSSVGAFGFTLSILCCALALIAGALRYSGMLDKEAIR</sequence>
<dbReference type="EMBL" id="JACSQU010000001">
    <property type="protein sequence ID" value="MBD7940021.1"/>
    <property type="molecule type" value="Genomic_DNA"/>
</dbReference>